<dbReference type="WBParaSite" id="nOo.2.0.1.t00258-RA">
    <property type="protein sequence ID" value="nOo.2.0.1.t00258-RA"/>
    <property type="gene ID" value="nOo.2.0.1.g00258"/>
</dbReference>
<dbReference type="CDD" id="cd10529">
    <property type="entry name" value="SET_SETD5-like"/>
    <property type="match status" value="1"/>
</dbReference>
<dbReference type="PANTHER" id="PTHR46462:SF3">
    <property type="entry name" value="UPSET, ISOFORM A"/>
    <property type="match status" value="1"/>
</dbReference>
<feature type="region of interest" description="Disordered" evidence="5">
    <location>
        <begin position="1294"/>
        <end position="1372"/>
    </location>
</feature>
<dbReference type="SUPFAM" id="SSF57903">
    <property type="entry name" value="FYVE/PHD zinc finger"/>
    <property type="match status" value="1"/>
</dbReference>
<feature type="region of interest" description="Disordered" evidence="5">
    <location>
        <begin position="1199"/>
        <end position="1280"/>
    </location>
</feature>
<gene>
    <name evidence="8" type="ORF">NOO_LOCUS258</name>
</gene>
<dbReference type="Proteomes" id="UP000271087">
    <property type="component" value="Unassembled WGS sequence"/>
</dbReference>
<feature type="compositionally biased region" description="Basic residues" evidence="5">
    <location>
        <begin position="1261"/>
        <end position="1270"/>
    </location>
</feature>
<feature type="domain" description="SET" evidence="7">
    <location>
        <begin position="842"/>
        <end position="971"/>
    </location>
</feature>
<dbReference type="Gene3D" id="2.170.270.10">
    <property type="entry name" value="SET domain"/>
    <property type="match status" value="1"/>
</dbReference>
<dbReference type="SUPFAM" id="SSF82199">
    <property type="entry name" value="SET domain"/>
    <property type="match status" value="1"/>
</dbReference>
<keyword evidence="4" id="KW-0156">Chromatin regulator</keyword>
<evidence type="ECO:0000256" key="2">
    <source>
        <dbReference type="ARBA" id="ARBA00022771"/>
    </source>
</evidence>
<feature type="compositionally biased region" description="Basic residues" evidence="5">
    <location>
        <begin position="1357"/>
        <end position="1368"/>
    </location>
</feature>
<dbReference type="Gene3D" id="3.30.40.10">
    <property type="entry name" value="Zinc/RING finger domain, C3HC4 (zinc finger)"/>
    <property type="match status" value="1"/>
</dbReference>
<evidence type="ECO:0000259" key="7">
    <source>
        <dbReference type="SMART" id="SM00317"/>
    </source>
</evidence>
<feature type="compositionally biased region" description="Basic and acidic residues" evidence="5">
    <location>
        <begin position="1216"/>
        <end position="1247"/>
    </location>
</feature>
<evidence type="ECO:0000313" key="10">
    <source>
        <dbReference type="WBParaSite" id="nOo.2.0.1.t00258-RA"/>
    </source>
</evidence>
<feature type="compositionally biased region" description="Basic and acidic residues" evidence="5">
    <location>
        <begin position="1761"/>
        <end position="1771"/>
    </location>
</feature>
<feature type="region of interest" description="Disordered" evidence="5">
    <location>
        <begin position="1"/>
        <end position="54"/>
    </location>
</feature>
<feature type="compositionally biased region" description="Polar residues" evidence="5">
    <location>
        <begin position="1303"/>
        <end position="1324"/>
    </location>
</feature>
<feature type="compositionally biased region" description="Polar residues" evidence="5">
    <location>
        <begin position="1097"/>
        <end position="1114"/>
    </location>
</feature>
<dbReference type="InterPro" id="IPR046341">
    <property type="entry name" value="SET_dom_sf"/>
</dbReference>
<evidence type="ECO:0000313" key="8">
    <source>
        <dbReference type="EMBL" id="VDK61720.1"/>
    </source>
</evidence>
<evidence type="ECO:0000256" key="3">
    <source>
        <dbReference type="ARBA" id="ARBA00022833"/>
    </source>
</evidence>
<feature type="compositionally biased region" description="Polar residues" evidence="5">
    <location>
        <begin position="19"/>
        <end position="35"/>
    </location>
</feature>
<keyword evidence="2" id="KW-0863">Zinc-finger</keyword>
<keyword evidence="1" id="KW-0479">Metal-binding</keyword>
<feature type="region of interest" description="Disordered" evidence="5">
    <location>
        <begin position="1676"/>
        <end position="1715"/>
    </location>
</feature>
<dbReference type="EMBL" id="UYRW01000022">
    <property type="protein sequence ID" value="VDK61720.1"/>
    <property type="molecule type" value="Genomic_DNA"/>
</dbReference>
<reference evidence="8 9" key="2">
    <citation type="submission" date="2018-08" db="EMBL/GenBank/DDBJ databases">
        <authorList>
            <person name="Laetsch R D."/>
            <person name="Stevens L."/>
            <person name="Kumar S."/>
            <person name="Blaxter L. M."/>
        </authorList>
    </citation>
    <scope>NUCLEOTIDE SEQUENCE [LARGE SCALE GENOMIC DNA]</scope>
</reference>
<feature type="compositionally biased region" description="Basic and acidic residues" evidence="5">
    <location>
        <begin position="686"/>
        <end position="699"/>
    </location>
</feature>
<dbReference type="Pfam" id="PF00856">
    <property type="entry name" value="SET"/>
    <property type="match status" value="1"/>
</dbReference>
<dbReference type="GO" id="GO:0070210">
    <property type="term" value="C:Rpd3L-Expanded complex"/>
    <property type="evidence" value="ECO:0007669"/>
    <property type="project" value="TreeGrafter"/>
</dbReference>
<dbReference type="CDD" id="cd15550">
    <property type="entry name" value="PHD_MLL5"/>
    <property type="match status" value="1"/>
</dbReference>
<dbReference type="PROSITE" id="PS01359">
    <property type="entry name" value="ZF_PHD_1"/>
    <property type="match status" value="1"/>
</dbReference>
<evidence type="ECO:0000256" key="5">
    <source>
        <dbReference type="SAM" id="MobiDB-lite"/>
    </source>
</evidence>
<dbReference type="InterPro" id="IPR011011">
    <property type="entry name" value="Znf_FYVE_PHD"/>
</dbReference>
<organism evidence="10">
    <name type="scientific">Onchocerca ochengi</name>
    <name type="common">Filarial nematode worm</name>
    <dbReference type="NCBI Taxonomy" id="42157"/>
    <lineage>
        <taxon>Eukaryota</taxon>
        <taxon>Metazoa</taxon>
        <taxon>Ecdysozoa</taxon>
        <taxon>Nematoda</taxon>
        <taxon>Chromadorea</taxon>
        <taxon>Rhabditida</taxon>
        <taxon>Spirurina</taxon>
        <taxon>Spiruromorpha</taxon>
        <taxon>Filarioidea</taxon>
        <taxon>Onchocercidae</taxon>
        <taxon>Onchocerca</taxon>
    </lineage>
</organism>
<sequence>MVIKLGGLQEEDNKDSMKNKQATIRDSGISQQVLQVSEDDLNKHESGDGSGPFILKKVVIDDEGDSKESDNGIEDAVIDGGINQYRPLTINMLHLGDEVSKIPVGHHSRDANSGHYVRSHPYGAHYRKISEMDPRTPCRIYSAAVGGCRTNQTRRQVFANKENELPVSTNDQIFSRQTSVTATQNYRTARRGVTQISANNQNDVLFHSRQFVGSAGAFGASTPSNKRVLRPADIDIEFHGELILHNITKSVNNTGHIFRHPPTPAISTCRQSMRQVIPTNKSVSTTMPAYAVAVNAAGADSDTHSTDMSVGLAPFLVPSRRPRPVIRNRARTSREPDKGTELLVQKPATNDLQKDNTAHAENHSNAIVTTPRQHLKKNIAVNSGVVKQQYIMAEPLEPCHVPCLQHTVQHAVSNVESVSMVSEKLSSKSVQNSSTAVHCKEEEQESSLQNLSVDCREPVYVVNEDRLHNPEQTAQPCTAFPHRSHQDIARYVEEHYQKSRKESFVANSRQLLTRQLDELQMRQPRICHSETAAFDNSKRMKKVDEQSVTQSVISVSVNTSPKELLQGITLHRQEPISPGHVAGIYPRTVSPLSQDHEFDSQQQKLMQSTSVATEFPILPSKDRTASADTPIVSDSSVILKEIAPSIEDMSSGEEAPVFNETCNEALQQRVATHSSVSGAEEETSNIDEKGTEDEGRTIEKAAGVDLPSNSSEDDWEEEYTTRCYCGLNHNDEFMIQCDMCNVWQHGKCMDIDRRRVPDTYKCEECNPRLLKLSKTQARDMQLKVLARQRKEKEKRRRQRAKGHFKNKIREKSVGAWSRNLILNPIVIIQGNPAILEALRNNNGVSVMYVTQESMGLVSTRLYHVNEPVIYICGRVSLPHECRGRKEPGSIVPFVILYSDLVVEENKEFTPICIDARQFGSKARFARASCRPNIKVQHFFLKGKLHIIGIAAGNIERGDEITLPFDADYFMSKTKLVCACSADDDDDDINCLIRSFNRSLDQKQNRVIATALTTVSYPVVNVDTTSNDHAKKQYMEVEVGKVQATLSESGYSSKICSPKATSSDYTGEINAIGTVKTATAVTPTTEDENTTNKDVLPDSSSEMQSHTRTTENGSSRKARSKLSKISLGTSSYRKRGNIKLRYRGAARCRTIETRQEACSNECKNSVVPPKTETGIIDIAKNIVDADSSLKITCPLDDKTSVQAEEQHEKKKQAASSKECEGQSAEENKSVTEKLRTPPKDEVKIETMQKSDAVGAGSVVMKKSGRPRKKRQVSTNAKSREERKVLQELALFERMQQREAKRQQHVASTRGSGSTGNACSHTSSANGLPLESKKVAKITSSTNDERNSRSSQQSQSGIRKAKKTKNRRRVSNSECRSTVMLKRSRTVSESAKWREKSEAEQAFKTRDMIEEVKLRELEIPSDNNALSCKDSSFSRAKQEIQNTDSIEDSGATTCPTTEKHMKDEVEQLPKRKYENGNMGNKSDSDMLGKASCNSSFGIVDSSFAIKPEEVRAFFHKMVEIEAACEPSYFLLDFQTSEGTQLPSTCFHAECDKNQIKATEAPKKKMSLDEYKRRKSSKTTTDSEKTPAIAIAKKAEDGEHKQMPLSHSFIPLMNASETVGKRASSLRLGALPDPVQLRATPTLSIDDLKRRIYRRTTPSTTLTSKTDSISPSFMLQKNAQHISPGQCSEEGLTSIATSSSSSSWRREPPSTVISSKDKRLSLEERLRLILGCGEGYADRYSSSISTANAPPPPPPPPPPLPIKSSEKPKLRYDFSCDVDSDIPLPPPPPTTTPSCSHSDQRSYESHALGPRKG</sequence>
<dbReference type="SMART" id="SM00249">
    <property type="entry name" value="PHD"/>
    <property type="match status" value="1"/>
</dbReference>
<evidence type="ECO:0000256" key="4">
    <source>
        <dbReference type="ARBA" id="ARBA00022853"/>
    </source>
</evidence>
<keyword evidence="3" id="KW-0862">Zinc</keyword>
<dbReference type="InterPro" id="IPR013083">
    <property type="entry name" value="Znf_RING/FYVE/PHD"/>
</dbReference>
<dbReference type="Pfam" id="PF20826">
    <property type="entry name" value="PHD_5"/>
    <property type="match status" value="1"/>
</dbReference>
<keyword evidence="9" id="KW-1185">Reference proteome</keyword>
<feature type="compositionally biased region" description="Pro residues" evidence="5">
    <location>
        <begin position="1746"/>
        <end position="1758"/>
    </location>
</feature>
<feature type="region of interest" description="Disordered" evidence="5">
    <location>
        <begin position="1738"/>
        <end position="1810"/>
    </location>
</feature>
<protein>
    <submittedName>
        <fullName evidence="10">SET domain-containing protein</fullName>
    </submittedName>
</protein>
<dbReference type="InterPro" id="IPR019786">
    <property type="entry name" value="Zinc_finger_PHD-type_CS"/>
</dbReference>
<dbReference type="PANTHER" id="PTHR46462">
    <property type="entry name" value="UPSET, ISOFORM A"/>
    <property type="match status" value="1"/>
</dbReference>
<dbReference type="GO" id="GO:0034967">
    <property type="term" value="C:Set3 complex"/>
    <property type="evidence" value="ECO:0007669"/>
    <property type="project" value="TreeGrafter"/>
</dbReference>
<evidence type="ECO:0000259" key="6">
    <source>
        <dbReference type="SMART" id="SM00249"/>
    </source>
</evidence>
<name>A0A182DX85_ONCOC</name>
<evidence type="ECO:0000313" key="9">
    <source>
        <dbReference type="Proteomes" id="UP000271087"/>
    </source>
</evidence>
<reference evidence="10" key="1">
    <citation type="submission" date="2016-06" db="UniProtKB">
        <authorList>
            <consortium name="WormBaseParasite"/>
        </authorList>
    </citation>
    <scope>IDENTIFICATION</scope>
</reference>
<dbReference type="OrthoDB" id="5877798at2759"/>
<dbReference type="SMART" id="SM00317">
    <property type="entry name" value="SET"/>
    <property type="match status" value="1"/>
</dbReference>
<evidence type="ECO:0000256" key="1">
    <source>
        <dbReference type="ARBA" id="ARBA00022723"/>
    </source>
</evidence>
<proteinExistence type="predicted"/>
<feature type="region of interest" description="Disordered" evidence="5">
    <location>
        <begin position="1561"/>
        <end position="1582"/>
    </location>
</feature>
<feature type="domain" description="Zinc finger PHD-type" evidence="6">
    <location>
        <begin position="722"/>
        <end position="766"/>
    </location>
</feature>
<accession>A0A182DX85</accession>
<dbReference type="STRING" id="42157.A0A182DX85"/>
<dbReference type="InterPro" id="IPR001965">
    <property type="entry name" value="Znf_PHD"/>
</dbReference>
<dbReference type="GO" id="GO:0008270">
    <property type="term" value="F:zinc ion binding"/>
    <property type="evidence" value="ECO:0007669"/>
    <property type="project" value="UniProtKB-KW"/>
</dbReference>
<dbReference type="GO" id="GO:0006355">
    <property type="term" value="P:regulation of DNA-templated transcription"/>
    <property type="evidence" value="ECO:0007669"/>
    <property type="project" value="TreeGrafter"/>
</dbReference>
<dbReference type="GO" id="GO:0006325">
    <property type="term" value="P:chromatin organization"/>
    <property type="evidence" value="ECO:0007669"/>
    <property type="project" value="UniProtKB-KW"/>
</dbReference>
<dbReference type="InterPro" id="IPR001214">
    <property type="entry name" value="SET_dom"/>
</dbReference>
<feature type="region of interest" description="Disordered" evidence="5">
    <location>
        <begin position="1079"/>
        <end position="1126"/>
    </location>
</feature>
<feature type="region of interest" description="Disordered" evidence="5">
    <location>
        <begin position="672"/>
        <end position="713"/>
    </location>
</feature>